<dbReference type="Pfam" id="PF00072">
    <property type="entry name" value="Response_reg"/>
    <property type="match status" value="1"/>
</dbReference>
<evidence type="ECO:0000256" key="1">
    <source>
        <dbReference type="ARBA" id="ARBA00000085"/>
    </source>
</evidence>
<dbReference type="Proteomes" id="UP000662888">
    <property type="component" value="Chromosome"/>
</dbReference>
<dbReference type="PRINTS" id="PR00344">
    <property type="entry name" value="BCTRLSENSOR"/>
</dbReference>
<dbReference type="SMART" id="SM00448">
    <property type="entry name" value="REC"/>
    <property type="match status" value="1"/>
</dbReference>
<keyword evidence="7 16" id="KW-0812">Transmembrane</keyword>
<keyword evidence="6" id="KW-0808">Transferase</keyword>
<feature type="transmembrane region" description="Helical" evidence="16">
    <location>
        <begin position="46"/>
        <end position="68"/>
    </location>
</feature>
<keyword evidence="9" id="KW-0418">Kinase</keyword>
<dbReference type="NCBIfam" id="TIGR00229">
    <property type="entry name" value="sensory_box"/>
    <property type="match status" value="4"/>
</dbReference>
<dbReference type="Gene3D" id="1.10.287.130">
    <property type="match status" value="1"/>
</dbReference>
<evidence type="ECO:0000256" key="14">
    <source>
        <dbReference type="PROSITE-ProRule" id="PRU00110"/>
    </source>
</evidence>
<evidence type="ECO:0000256" key="3">
    <source>
        <dbReference type="ARBA" id="ARBA00012438"/>
    </source>
</evidence>
<evidence type="ECO:0000313" key="23">
    <source>
        <dbReference type="Proteomes" id="UP000662888"/>
    </source>
</evidence>
<feature type="modified residue" description="Phosphohistidine" evidence="14">
    <location>
        <position position="1391"/>
    </location>
</feature>
<evidence type="ECO:0000256" key="16">
    <source>
        <dbReference type="SAM" id="Phobius"/>
    </source>
</evidence>
<dbReference type="InterPro" id="IPR029016">
    <property type="entry name" value="GAF-like_dom_sf"/>
</dbReference>
<dbReference type="InterPro" id="IPR035965">
    <property type="entry name" value="PAS-like_dom_sf"/>
</dbReference>
<dbReference type="InterPro" id="IPR036097">
    <property type="entry name" value="HisK_dim/P_sf"/>
</dbReference>
<dbReference type="Pfam" id="PF08448">
    <property type="entry name" value="PAS_4"/>
    <property type="match status" value="2"/>
</dbReference>
<evidence type="ECO:0000256" key="9">
    <source>
        <dbReference type="ARBA" id="ARBA00022777"/>
    </source>
</evidence>
<reference evidence="22 23" key="1">
    <citation type="submission" date="2020-11" db="EMBL/GenBank/DDBJ databases">
        <authorList>
            <person name="Sun Q."/>
        </authorList>
    </citation>
    <scope>NUCLEOTIDE SEQUENCE [LARGE SCALE GENOMIC DNA]</scope>
    <source>
        <strain evidence="22 23">P8398</strain>
    </source>
</reference>
<dbReference type="SMART" id="SM00086">
    <property type="entry name" value="PAC"/>
    <property type="match status" value="4"/>
</dbReference>
<dbReference type="PANTHER" id="PTHR45339">
    <property type="entry name" value="HYBRID SIGNAL TRANSDUCTION HISTIDINE KINASE J"/>
    <property type="match status" value="1"/>
</dbReference>
<evidence type="ECO:0000256" key="8">
    <source>
        <dbReference type="ARBA" id="ARBA00022741"/>
    </source>
</evidence>
<dbReference type="InterPro" id="IPR001610">
    <property type="entry name" value="PAC"/>
</dbReference>
<comment type="subcellular location">
    <subcellularLocation>
        <location evidence="2">Cell membrane</location>
        <topology evidence="2">Multi-pass membrane protein</topology>
    </subcellularLocation>
</comment>
<dbReference type="SUPFAM" id="SSF55781">
    <property type="entry name" value="GAF domain-like"/>
    <property type="match status" value="1"/>
</dbReference>
<feature type="domain" description="PAS" evidence="19">
    <location>
        <begin position="92"/>
        <end position="162"/>
    </location>
</feature>
<dbReference type="CDD" id="cd16922">
    <property type="entry name" value="HATPase_EvgS-ArcB-TorS-like"/>
    <property type="match status" value="1"/>
</dbReference>
<sequence length="1526" mass="167170">MLELKKSSAWASLKIVLAYALFAGIWIVFFADEVLAQLFPVASELALAHVVTDAAFVVATSVLLYGLIRRMLDQALLAATRTIEAQTEKLRALQLLAAISDSSVDPIFAKDLEGRYLLHNLAAVRLTGKTAEQVLGRDDASLFPTAQVEEFRASDRQVLAENKVITIEQLLDTSEGKRTYITTKGPIRDVSGKVIGLFGYSRDITERKQAEAALIESEQLYRRLFVNMMNGAAYCRMLYEDGRPSDFLYLAVNDAFELQTGLKDVVGKKISEIVPGIRESDPRMFDIYGRVARTGQSERFEIHLDAMHMWLSVTAYCPAPDHFVALFDVIDERKKSEARIMRVTALYAALSQCNEAIVRSADQGTLLHEACRIIVESGGMRLATIAMVEAGGARVVPVAMHGPEQDYLDDLHVSTLADDECGRGPTGTAIRNNIPVWCQDFQNDPSTAPWHEKGVSAGLAASAALPVRRHGRVIGALTVYAAEANAFDADIRKLLIDMADDISFALDGFARDAARVATELALRDSEARYREMFDSNPQPMWVHDLGSLAFLAVNDAAVAHYGYSREEFLRLSVLDIWPSTEADRLREYISDMPAGLPHPGLWQHRRKDSSLILVDIVVHQFTFLGRPAQLVLAKDVTKQMQTESALRESNSLLRSVVETVPARIFWKDRESRYLGCNTEFASDAGYTSPDELIGKTDLELVWKEQAEAFRADDRAVMDGRTTMLDFEERQARPDGTTVWLRTSKAALFDPDNQIIGVLGIYQDISARKKEGEQLRKLSLAVEQSSESIMITDLEARIEYVNDAFVLATGYASDEVIGKNPRLLRSGKTSPGTYAAMWSALTRGKPWKGEFWNRKKDGREYVEFAIISPLCRSDGSISHFVAVKEDITEKKRLGMELDRHRFHLEELVQLRTSELVKARQHADTANQAKSAFLANMSHEIRTPMNAIIGLSHLMQRAGATPVQAARLDKIDSAGRHLLSIINDILDLSKIEADRVQLECTDFHLSAVLDNVASMIGEPARAKGLRVEVDGATVPLWLRGDPTRVRQALLNYASNAVKFTDQGSVVLRARLLEDKDGVLLVRFEVQDSGIGIAPETIARLFQAFEQADTSTTRKYGGTGLGLAISRRLARLMGGEVGAESTLGAGSTFWFTARLQRGHGVMPVAPSFADPSAAETRLRQQHGGARILLAEDNEINSEVALELLHAVDLSADIAVDGRQAVAMAQSANYDLILMDIQMPYMDGVEATRAIRALPEWKNTPIVALTADAFDENRRDCEEAGMNDFIVKPVEPVALYETLLKWLSASGHNTLAGEVQGIAHAQSTHLQPRHPDGILDSLADFGGLDIGCGLGVLGGDAATLVKLLLQLAAHHHDDAGKLEAEMTAGDDKAVRQRLHTLKGAAGSLGAIGLQAAAAAVENALRASDPATDMAALIDDVRAQQTALEKALKYLSVTTAAVDDAAANPDKLRAVLNQMEVLLASDDTAAADVFEENKALLITSLGLGAKQLESDLDAFDYMGALLTLRKLIVNG</sequence>
<evidence type="ECO:0000256" key="2">
    <source>
        <dbReference type="ARBA" id="ARBA00004651"/>
    </source>
</evidence>
<dbReference type="Pfam" id="PF13188">
    <property type="entry name" value="PAS_8"/>
    <property type="match status" value="1"/>
</dbReference>
<dbReference type="InterPro" id="IPR003594">
    <property type="entry name" value="HATPase_dom"/>
</dbReference>
<gene>
    <name evidence="22" type="ORF">IV454_26100</name>
</gene>
<dbReference type="InterPro" id="IPR036890">
    <property type="entry name" value="HATPase_C_sf"/>
</dbReference>
<dbReference type="InterPro" id="IPR036641">
    <property type="entry name" value="HPT_dom_sf"/>
</dbReference>
<feature type="domain" description="PAC" evidence="20">
    <location>
        <begin position="724"/>
        <end position="776"/>
    </location>
</feature>
<evidence type="ECO:0000256" key="12">
    <source>
        <dbReference type="ARBA" id="ARBA00023012"/>
    </source>
</evidence>
<dbReference type="RefSeq" id="WP_206088536.1">
    <property type="nucleotide sequence ID" value="NZ_CP065053.1"/>
</dbReference>
<dbReference type="InterPro" id="IPR004358">
    <property type="entry name" value="Sig_transdc_His_kin-like_C"/>
</dbReference>
<dbReference type="InterPro" id="IPR003661">
    <property type="entry name" value="HisK_dim/P_dom"/>
</dbReference>
<protein>
    <recommendedName>
        <fullName evidence="3">histidine kinase</fullName>
        <ecNumber evidence="3">2.7.13.3</ecNumber>
    </recommendedName>
</protein>
<keyword evidence="13 16" id="KW-0472">Membrane</keyword>
<evidence type="ECO:0000259" key="17">
    <source>
        <dbReference type="PROSITE" id="PS50109"/>
    </source>
</evidence>
<dbReference type="SMART" id="SM00091">
    <property type="entry name" value="PAS"/>
    <property type="match status" value="4"/>
</dbReference>
<dbReference type="CDD" id="cd00082">
    <property type="entry name" value="HisKA"/>
    <property type="match status" value="1"/>
</dbReference>
<accession>A0AA48WC02</accession>
<dbReference type="EMBL" id="CP065053">
    <property type="protein sequence ID" value="QPI48928.1"/>
    <property type="molecule type" value="Genomic_DNA"/>
</dbReference>
<evidence type="ECO:0000256" key="13">
    <source>
        <dbReference type="ARBA" id="ARBA00023136"/>
    </source>
</evidence>
<keyword evidence="11 16" id="KW-1133">Transmembrane helix</keyword>
<dbReference type="InterPro" id="IPR011006">
    <property type="entry name" value="CheY-like_superfamily"/>
</dbReference>
<evidence type="ECO:0000256" key="7">
    <source>
        <dbReference type="ARBA" id="ARBA00022692"/>
    </source>
</evidence>
<evidence type="ECO:0000256" key="5">
    <source>
        <dbReference type="ARBA" id="ARBA00022553"/>
    </source>
</evidence>
<dbReference type="Gene3D" id="1.20.120.160">
    <property type="entry name" value="HPT domain"/>
    <property type="match status" value="1"/>
</dbReference>
<dbReference type="CDD" id="cd00130">
    <property type="entry name" value="PAS"/>
    <property type="match status" value="4"/>
</dbReference>
<dbReference type="PROSITE" id="PS50894">
    <property type="entry name" value="HPT"/>
    <property type="match status" value="1"/>
</dbReference>
<dbReference type="CDD" id="cd17546">
    <property type="entry name" value="REC_hyHK_CKI1_RcsC-like"/>
    <property type="match status" value="1"/>
</dbReference>
<dbReference type="PROSITE" id="PS50113">
    <property type="entry name" value="PAC"/>
    <property type="match status" value="3"/>
</dbReference>
<dbReference type="SMART" id="SM00387">
    <property type="entry name" value="HATPase_c"/>
    <property type="match status" value="1"/>
</dbReference>
<feature type="domain" description="PAC" evidence="20">
    <location>
        <begin position="846"/>
        <end position="898"/>
    </location>
</feature>
<keyword evidence="4" id="KW-1003">Cell membrane</keyword>
<feature type="domain" description="PAC" evidence="20">
    <location>
        <begin position="165"/>
        <end position="216"/>
    </location>
</feature>
<evidence type="ECO:0000259" key="20">
    <source>
        <dbReference type="PROSITE" id="PS50113"/>
    </source>
</evidence>
<dbReference type="Pfam" id="PF01627">
    <property type="entry name" value="Hpt"/>
    <property type="match status" value="1"/>
</dbReference>
<dbReference type="PROSITE" id="PS50109">
    <property type="entry name" value="HIS_KIN"/>
    <property type="match status" value="1"/>
</dbReference>
<keyword evidence="12" id="KW-0902">Two-component regulatory system</keyword>
<dbReference type="PANTHER" id="PTHR45339:SF1">
    <property type="entry name" value="HYBRID SIGNAL TRANSDUCTION HISTIDINE KINASE J"/>
    <property type="match status" value="1"/>
</dbReference>
<dbReference type="Pfam" id="PF02518">
    <property type="entry name" value="HATPase_c"/>
    <property type="match status" value="1"/>
</dbReference>
<feature type="domain" description="Histidine kinase" evidence="17">
    <location>
        <begin position="934"/>
        <end position="1154"/>
    </location>
</feature>
<evidence type="ECO:0000256" key="6">
    <source>
        <dbReference type="ARBA" id="ARBA00022679"/>
    </source>
</evidence>
<keyword evidence="23" id="KW-1185">Reference proteome</keyword>
<name>A0AA48WC02_9BURK</name>
<feature type="modified residue" description="4-aspartylphosphate" evidence="15">
    <location>
        <position position="1232"/>
    </location>
</feature>
<evidence type="ECO:0000259" key="18">
    <source>
        <dbReference type="PROSITE" id="PS50110"/>
    </source>
</evidence>
<dbReference type="Pfam" id="PF13185">
    <property type="entry name" value="GAF_2"/>
    <property type="match status" value="1"/>
</dbReference>
<evidence type="ECO:0000256" key="15">
    <source>
        <dbReference type="PROSITE-ProRule" id="PRU00169"/>
    </source>
</evidence>
<dbReference type="PROSITE" id="PS50110">
    <property type="entry name" value="RESPONSE_REGULATORY"/>
    <property type="match status" value="1"/>
</dbReference>
<dbReference type="PROSITE" id="PS50112">
    <property type="entry name" value="PAS"/>
    <property type="match status" value="3"/>
</dbReference>
<dbReference type="InterPro" id="IPR001789">
    <property type="entry name" value="Sig_transdc_resp-reg_receiver"/>
</dbReference>
<dbReference type="InterPro" id="IPR003018">
    <property type="entry name" value="GAF"/>
</dbReference>
<dbReference type="SUPFAM" id="SSF52172">
    <property type="entry name" value="CheY-like"/>
    <property type="match status" value="1"/>
</dbReference>
<evidence type="ECO:0000256" key="11">
    <source>
        <dbReference type="ARBA" id="ARBA00022989"/>
    </source>
</evidence>
<dbReference type="InterPro" id="IPR005467">
    <property type="entry name" value="His_kinase_dom"/>
</dbReference>
<comment type="catalytic activity">
    <reaction evidence="1">
        <text>ATP + protein L-histidine = ADP + protein N-phospho-L-histidine.</text>
        <dbReference type="EC" id="2.7.13.3"/>
    </reaction>
</comment>
<evidence type="ECO:0000313" key="22">
    <source>
        <dbReference type="EMBL" id="QPI48928.1"/>
    </source>
</evidence>
<feature type="domain" description="PAS" evidence="19">
    <location>
        <begin position="773"/>
        <end position="819"/>
    </location>
</feature>
<dbReference type="InterPro" id="IPR000700">
    <property type="entry name" value="PAS-assoc_C"/>
</dbReference>
<evidence type="ECO:0000256" key="4">
    <source>
        <dbReference type="ARBA" id="ARBA00022475"/>
    </source>
</evidence>
<dbReference type="EC" id="2.7.13.3" evidence="3"/>
<dbReference type="InterPro" id="IPR013656">
    <property type="entry name" value="PAS_4"/>
</dbReference>
<dbReference type="SUPFAM" id="SSF55874">
    <property type="entry name" value="ATPase domain of HSP90 chaperone/DNA topoisomerase II/histidine kinase"/>
    <property type="match status" value="1"/>
</dbReference>
<evidence type="ECO:0000256" key="10">
    <source>
        <dbReference type="ARBA" id="ARBA00022840"/>
    </source>
</evidence>
<dbReference type="Gene3D" id="3.40.50.2300">
    <property type="match status" value="1"/>
</dbReference>
<evidence type="ECO:0000259" key="21">
    <source>
        <dbReference type="PROSITE" id="PS50894"/>
    </source>
</evidence>
<keyword evidence="10" id="KW-0067">ATP-binding</keyword>
<feature type="domain" description="Response regulatory" evidence="18">
    <location>
        <begin position="1183"/>
        <end position="1299"/>
    </location>
</feature>
<dbReference type="SUPFAM" id="SSF47226">
    <property type="entry name" value="Histidine-containing phosphotransfer domain, HPT domain"/>
    <property type="match status" value="1"/>
</dbReference>
<keyword evidence="8" id="KW-0547">Nucleotide-binding</keyword>
<feature type="domain" description="PAS" evidence="19">
    <location>
        <begin position="525"/>
        <end position="569"/>
    </location>
</feature>
<dbReference type="Gene3D" id="3.30.565.10">
    <property type="entry name" value="Histidine kinase-like ATPase, C-terminal domain"/>
    <property type="match status" value="1"/>
</dbReference>
<evidence type="ECO:0000259" key="19">
    <source>
        <dbReference type="PROSITE" id="PS50112"/>
    </source>
</evidence>
<dbReference type="Gene3D" id="3.30.450.20">
    <property type="entry name" value="PAS domain"/>
    <property type="match status" value="5"/>
</dbReference>
<organism evidence="22 23">
    <name type="scientific">Massilia antarctica</name>
    <dbReference type="NCBI Taxonomy" id="2765360"/>
    <lineage>
        <taxon>Bacteria</taxon>
        <taxon>Pseudomonadati</taxon>
        <taxon>Pseudomonadota</taxon>
        <taxon>Betaproteobacteria</taxon>
        <taxon>Burkholderiales</taxon>
        <taxon>Oxalobacteraceae</taxon>
        <taxon>Telluria group</taxon>
        <taxon>Massilia</taxon>
    </lineage>
</organism>
<keyword evidence="5 15" id="KW-0597">Phosphoprotein</keyword>
<dbReference type="Pfam" id="PF13426">
    <property type="entry name" value="PAS_9"/>
    <property type="match status" value="1"/>
</dbReference>
<proteinExistence type="predicted"/>
<dbReference type="InterPro" id="IPR008207">
    <property type="entry name" value="Sig_transdc_His_kin_Hpt_dom"/>
</dbReference>
<dbReference type="SMART" id="SM00388">
    <property type="entry name" value="HisKA"/>
    <property type="match status" value="1"/>
</dbReference>
<feature type="transmembrane region" description="Helical" evidence="16">
    <location>
        <begin position="12"/>
        <end position="31"/>
    </location>
</feature>
<dbReference type="Gene3D" id="3.30.450.40">
    <property type="match status" value="1"/>
</dbReference>
<dbReference type="SUPFAM" id="SSF55785">
    <property type="entry name" value="PYP-like sensor domain (PAS domain)"/>
    <property type="match status" value="5"/>
</dbReference>
<feature type="domain" description="HPt" evidence="21">
    <location>
        <begin position="1352"/>
        <end position="1446"/>
    </location>
</feature>
<dbReference type="InterPro" id="IPR000014">
    <property type="entry name" value="PAS"/>
</dbReference>
<dbReference type="Pfam" id="PF00512">
    <property type="entry name" value="HisKA"/>
    <property type="match status" value="1"/>
</dbReference>
<dbReference type="SUPFAM" id="SSF47384">
    <property type="entry name" value="Homodimeric domain of signal transducing histidine kinase"/>
    <property type="match status" value="1"/>
</dbReference>